<evidence type="ECO:0000256" key="1">
    <source>
        <dbReference type="SAM" id="MobiDB-lite"/>
    </source>
</evidence>
<dbReference type="RefSeq" id="XP_031786301.1">
    <property type="nucleotide sequence ID" value="XM_031930441.2"/>
</dbReference>
<evidence type="ECO:0000313" key="2">
    <source>
        <dbReference type="EnsemblMetazoa" id="XP_031786301"/>
    </source>
</evidence>
<feature type="compositionally biased region" description="Basic and acidic residues" evidence="1">
    <location>
        <begin position="336"/>
        <end position="345"/>
    </location>
</feature>
<dbReference type="InParanoid" id="A0A7M7QGH3"/>
<reference evidence="2" key="1">
    <citation type="submission" date="2021-01" db="UniProtKB">
        <authorList>
            <consortium name="EnsemblMetazoa"/>
        </authorList>
    </citation>
    <scope>IDENTIFICATION</scope>
</reference>
<sequence>MIDCKVSSRTLQSNESVVPAGDNESKNYSTFDVVLSQFERFHVDSQQAKHSAFKMENCSELDTTGIHFEDLAVSISTMDFAKKETLEIRTFRTLKSDSFSLHKLHDEKCPTSPHKHRRRATGRHRNHRHWSRFCSIKNVRIYFSQLKINESAALSDDSSVIFVSDMSVSDVESVNLDDEDAILDEDDEESVDNEMQVVSETITTTEIITKTEETILKVDKSTQTYENEFPVQSVASPGTLALPSMTSTPKKKINVLSVSAVNCLNISAARDPTLSQKSTSNIQSVPYVSLVNIRKNPAIDSIHKLNAINNNENTDKKTDKNTASTSGKSNNLNTVDKNKKNDTKDLATISSKSKNFNAVNDKENRGKHDTVSKSKNDKNSQSSVRRTWTKSRSYQNHRVQPYQRYNNYYSGRQNDYDRYGGRRNDYYDNSSYGYRGRYRSEYQTNNRYNSNPYGYCAPYNSYNPQQSWQVQHYTYQFKERLFTGFVRFMDFVFQYDYTRRN</sequence>
<dbReference type="AlphaFoldDB" id="A0A7M7QGH3"/>
<feature type="compositionally biased region" description="Polar residues" evidence="1">
    <location>
        <begin position="384"/>
        <end position="413"/>
    </location>
</feature>
<feature type="compositionally biased region" description="Basic residues" evidence="1">
    <location>
        <begin position="113"/>
        <end position="124"/>
    </location>
</feature>
<feature type="region of interest" description="Disordered" evidence="1">
    <location>
        <begin position="105"/>
        <end position="124"/>
    </location>
</feature>
<proteinExistence type="predicted"/>
<protein>
    <submittedName>
        <fullName evidence="2">Uncharacterized protein</fullName>
    </submittedName>
</protein>
<keyword evidence="3" id="KW-1185">Reference proteome</keyword>
<organism evidence="2 3">
    <name type="scientific">Nasonia vitripennis</name>
    <name type="common">Parasitic wasp</name>
    <dbReference type="NCBI Taxonomy" id="7425"/>
    <lineage>
        <taxon>Eukaryota</taxon>
        <taxon>Metazoa</taxon>
        <taxon>Ecdysozoa</taxon>
        <taxon>Arthropoda</taxon>
        <taxon>Hexapoda</taxon>
        <taxon>Insecta</taxon>
        <taxon>Pterygota</taxon>
        <taxon>Neoptera</taxon>
        <taxon>Endopterygota</taxon>
        <taxon>Hymenoptera</taxon>
        <taxon>Apocrita</taxon>
        <taxon>Proctotrupomorpha</taxon>
        <taxon>Chalcidoidea</taxon>
        <taxon>Pteromalidae</taxon>
        <taxon>Pteromalinae</taxon>
        <taxon>Nasonia</taxon>
    </lineage>
</organism>
<dbReference type="GeneID" id="100118080"/>
<feature type="compositionally biased region" description="Basic and acidic residues" evidence="1">
    <location>
        <begin position="414"/>
        <end position="424"/>
    </location>
</feature>
<evidence type="ECO:0000313" key="3">
    <source>
        <dbReference type="Proteomes" id="UP000002358"/>
    </source>
</evidence>
<dbReference type="EnsemblMetazoa" id="XM_031930441">
    <property type="protein sequence ID" value="XP_031786301"/>
    <property type="gene ID" value="LOC100118080"/>
</dbReference>
<accession>A0A7M7QGH3</accession>
<feature type="region of interest" description="Disordered" evidence="1">
    <location>
        <begin position="310"/>
        <end position="424"/>
    </location>
</feature>
<dbReference type="Proteomes" id="UP000002358">
    <property type="component" value="Chromosome 4"/>
</dbReference>
<feature type="compositionally biased region" description="Polar residues" evidence="1">
    <location>
        <begin position="348"/>
        <end position="358"/>
    </location>
</feature>
<name>A0A7M7QGH3_NASVI</name>
<feature type="compositionally biased region" description="Basic and acidic residues" evidence="1">
    <location>
        <begin position="360"/>
        <end position="378"/>
    </location>
</feature>